<evidence type="ECO:0000256" key="1">
    <source>
        <dbReference type="SAM" id="Phobius"/>
    </source>
</evidence>
<gene>
    <name evidence="2" type="ORF">GCM10007231_14920</name>
</gene>
<keyword evidence="1" id="KW-1133">Transmembrane helix</keyword>
<keyword evidence="1" id="KW-0812">Transmembrane</keyword>
<proteinExistence type="predicted"/>
<sequence>MPLWKSLAQFYATFLIGGVALVLLLHWAGIEEEPGHFGWLFPVLAAAGTYGRVSDHREAVTVGSSGGARRAPWLRATQHVFGWVAAFGAIGVAW</sequence>
<dbReference type="EMBL" id="BMCK01000002">
    <property type="protein sequence ID" value="GGD16992.1"/>
    <property type="molecule type" value="Genomic_DNA"/>
</dbReference>
<dbReference type="Proteomes" id="UP000630594">
    <property type="component" value="Unassembled WGS sequence"/>
</dbReference>
<name>A0ABQ1Q7K5_9ACTN</name>
<accession>A0ABQ1Q7K5</accession>
<evidence type="ECO:0000313" key="3">
    <source>
        <dbReference type="Proteomes" id="UP000630594"/>
    </source>
</evidence>
<evidence type="ECO:0000313" key="2">
    <source>
        <dbReference type="EMBL" id="GGD16992.1"/>
    </source>
</evidence>
<organism evidence="2 3">
    <name type="scientific">Nocardioides daphniae</name>
    <dbReference type="NCBI Taxonomy" id="402297"/>
    <lineage>
        <taxon>Bacteria</taxon>
        <taxon>Bacillati</taxon>
        <taxon>Actinomycetota</taxon>
        <taxon>Actinomycetes</taxon>
        <taxon>Propionibacteriales</taxon>
        <taxon>Nocardioidaceae</taxon>
        <taxon>Nocardioides</taxon>
    </lineage>
</organism>
<keyword evidence="1" id="KW-0472">Membrane</keyword>
<protein>
    <submittedName>
        <fullName evidence="2">Uncharacterized protein</fullName>
    </submittedName>
</protein>
<keyword evidence="3" id="KW-1185">Reference proteome</keyword>
<comment type="caution">
    <text evidence="2">The sequence shown here is derived from an EMBL/GenBank/DDBJ whole genome shotgun (WGS) entry which is preliminary data.</text>
</comment>
<feature type="transmembrane region" description="Helical" evidence="1">
    <location>
        <begin position="7"/>
        <end position="30"/>
    </location>
</feature>
<reference evidence="3" key="1">
    <citation type="journal article" date="2019" name="Int. J. Syst. Evol. Microbiol.">
        <title>The Global Catalogue of Microorganisms (GCM) 10K type strain sequencing project: providing services to taxonomists for standard genome sequencing and annotation.</title>
        <authorList>
            <consortium name="The Broad Institute Genomics Platform"/>
            <consortium name="The Broad Institute Genome Sequencing Center for Infectious Disease"/>
            <person name="Wu L."/>
            <person name="Ma J."/>
        </authorList>
    </citation>
    <scope>NUCLEOTIDE SEQUENCE [LARGE SCALE GENOMIC DNA]</scope>
    <source>
        <strain evidence="3">CCM 7403</strain>
    </source>
</reference>